<accession>A0ABY0H518</accession>
<dbReference type="InterPro" id="IPR002328">
    <property type="entry name" value="ADH_Zn_CS"/>
</dbReference>
<organism evidence="11 12">
    <name type="scientific">Monosporascus cannonballus</name>
    <dbReference type="NCBI Taxonomy" id="155416"/>
    <lineage>
        <taxon>Eukaryota</taxon>
        <taxon>Fungi</taxon>
        <taxon>Dikarya</taxon>
        <taxon>Ascomycota</taxon>
        <taxon>Pezizomycotina</taxon>
        <taxon>Sordariomycetes</taxon>
        <taxon>Xylariomycetidae</taxon>
        <taxon>Xylariales</taxon>
        <taxon>Xylariales incertae sedis</taxon>
        <taxon>Monosporascus</taxon>
    </lineage>
</organism>
<evidence type="ECO:0000259" key="9">
    <source>
        <dbReference type="Pfam" id="PF00107"/>
    </source>
</evidence>
<comment type="similarity">
    <text evidence="3 8">Belongs to the zinc-containing alcohol dehydrogenase family.</text>
</comment>
<dbReference type="InterPro" id="IPR013149">
    <property type="entry name" value="ADH-like_C"/>
</dbReference>
<dbReference type="Gene3D" id="3.40.50.720">
    <property type="entry name" value="NAD(P)-binding Rossmann-like Domain"/>
    <property type="match status" value="1"/>
</dbReference>
<dbReference type="InterPro" id="IPR045306">
    <property type="entry name" value="SDH-like"/>
</dbReference>
<keyword evidence="4 8" id="KW-0479">Metal-binding</keyword>
<dbReference type="InterPro" id="IPR036291">
    <property type="entry name" value="NAD(P)-bd_dom_sf"/>
</dbReference>
<proteinExistence type="inferred from homology"/>
<dbReference type="EMBL" id="QJNS01000208">
    <property type="protein sequence ID" value="RYO82726.1"/>
    <property type="molecule type" value="Genomic_DNA"/>
</dbReference>
<dbReference type="Proteomes" id="UP000294003">
    <property type="component" value="Unassembled WGS sequence"/>
</dbReference>
<evidence type="ECO:0008006" key="13">
    <source>
        <dbReference type="Google" id="ProtNLM"/>
    </source>
</evidence>
<name>A0ABY0H518_9PEZI</name>
<evidence type="ECO:0000313" key="12">
    <source>
        <dbReference type="Proteomes" id="UP000294003"/>
    </source>
</evidence>
<gene>
    <name evidence="11" type="ORF">DL762_006466</name>
</gene>
<comment type="cofactor">
    <cofactor evidence="1 8">
        <name>Zn(2+)</name>
        <dbReference type="ChEBI" id="CHEBI:29105"/>
    </cofactor>
</comment>
<dbReference type="Pfam" id="PF08240">
    <property type="entry name" value="ADH_N"/>
    <property type="match status" value="2"/>
</dbReference>
<feature type="domain" description="Alcohol dehydrogenase-like C-terminal" evidence="9">
    <location>
        <begin position="219"/>
        <end position="354"/>
    </location>
</feature>
<evidence type="ECO:0000256" key="5">
    <source>
        <dbReference type="ARBA" id="ARBA00022833"/>
    </source>
</evidence>
<evidence type="ECO:0000256" key="7">
    <source>
        <dbReference type="ARBA" id="ARBA00023027"/>
    </source>
</evidence>
<reference evidence="11 12" key="1">
    <citation type="submission" date="2018-06" db="EMBL/GenBank/DDBJ databases">
        <title>Complete Genomes of Monosporascus.</title>
        <authorList>
            <person name="Robinson A.J."/>
            <person name="Natvig D.O."/>
        </authorList>
    </citation>
    <scope>NUCLEOTIDE SEQUENCE [LARGE SCALE GENOMIC DNA]</scope>
    <source>
        <strain evidence="11 12">CBS 609.92</strain>
    </source>
</reference>
<keyword evidence="6" id="KW-0560">Oxidoreductase</keyword>
<dbReference type="PROSITE" id="PS00059">
    <property type="entry name" value="ADH_ZINC"/>
    <property type="match status" value="1"/>
</dbReference>
<evidence type="ECO:0000256" key="1">
    <source>
        <dbReference type="ARBA" id="ARBA00001947"/>
    </source>
</evidence>
<evidence type="ECO:0000256" key="3">
    <source>
        <dbReference type="ARBA" id="ARBA00008072"/>
    </source>
</evidence>
<dbReference type="PANTHER" id="PTHR43161:SF4">
    <property type="entry name" value="D-XYLULOSE REDUCTASE"/>
    <property type="match status" value="1"/>
</dbReference>
<evidence type="ECO:0000313" key="11">
    <source>
        <dbReference type="EMBL" id="RYO82726.1"/>
    </source>
</evidence>
<comment type="pathway">
    <text evidence="2">Carbohydrate degradation.</text>
</comment>
<keyword evidence="7" id="KW-0520">NAD</keyword>
<dbReference type="PANTHER" id="PTHR43161">
    <property type="entry name" value="SORBITOL DEHYDROGENASE"/>
    <property type="match status" value="1"/>
</dbReference>
<protein>
    <recommendedName>
        <fullName evidence="13">Enoyl reductase (ER) domain-containing protein</fullName>
    </recommendedName>
</protein>
<dbReference type="InterPro" id="IPR011032">
    <property type="entry name" value="GroES-like_sf"/>
</dbReference>
<dbReference type="Pfam" id="PF00107">
    <property type="entry name" value="ADH_zinc_N"/>
    <property type="match status" value="1"/>
</dbReference>
<evidence type="ECO:0000256" key="6">
    <source>
        <dbReference type="ARBA" id="ARBA00023002"/>
    </source>
</evidence>
<keyword evidence="12" id="KW-1185">Reference proteome</keyword>
<feature type="domain" description="Alcohol dehydrogenase-like N-terminal" evidence="10">
    <location>
        <begin position="123"/>
        <end position="181"/>
    </location>
</feature>
<dbReference type="SUPFAM" id="SSF51735">
    <property type="entry name" value="NAD(P)-binding Rossmann-fold domains"/>
    <property type="match status" value="1"/>
</dbReference>
<evidence type="ECO:0000259" key="10">
    <source>
        <dbReference type="Pfam" id="PF08240"/>
    </source>
</evidence>
<sequence length="407" mass="44061">MNGTSINGHRPINGANGDVGKYRNPSLQVTADHNLKLVDAPIEEPGPGEVALQVKCSGICGSDIHLWKSGRIGSLEVKGDCILGHEAAGVVLKCGEGVADLKIGGSGLYASQKRRAYGLLTARIGDRVGIEPQVPCEKCFLCMEGRYNLCEDVKFSGIWPDNGTIQRYKVHPAKWLYKIPDELTYSQGALLEPLSVILHGIAGANVKLGRPALICGAGPIGLVCLAAARASGAHPLVITDINAERLKFAKEFVPSCETYQIKPKFDPQETAKEIRNLYGEDEYSMPASVIECTGVESSVCTACYAVRRGGTIMVIGVGRPIMNSVPFMHLSLAEIDLKFINRYRDTWPAAIRCLKGGVLDLDPMVTHKFPLERALEAFELQTDPTKFSIKIHITDDYEASLAPVGQS</sequence>
<feature type="domain" description="Alcohol dehydrogenase-like N-terminal" evidence="10">
    <location>
        <begin position="46"/>
        <end position="104"/>
    </location>
</feature>
<keyword evidence="5 8" id="KW-0862">Zinc</keyword>
<evidence type="ECO:0000256" key="8">
    <source>
        <dbReference type="RuleBase" id="RU361277"/>
    </source>
</evidence>
<comment type="caution">
    <text evidence="11">The sequence shown here is derived from an EMBL/GenBank/DDBJ whole genome shotgun (WGS) entry which is preliminary data.</text>
</comment>
<evidence type="ECO:0000256" key="2">
    <source>
        <dbReference type="ARBA" id="ARBA00004921"/>
    </source>
</evidence>
<evidence type="ECO:0000256" key="4">
    <source>
        <dbReference type="ARBA" id="ARBA00022723"/>
    </source>
</evidence>
<dbReference type="CDD" id="cd05285">
    <property type="entry name" value="sorbitol_DH"/>
    <property type="match status" value="1"/>
</dbReference>
<dbReference type="Gene3D" id="3.90.180.10">
    <property type="entry name" value="Medium-chain alcohol dehydrogenases, catalytic domain"/>
    <property type="match status" value="1"/>
</dbReference>
<dbReference type="SUPFAM" id="SSF50129">
    <property type="entry name" value="GroES-like"/>
    <property type="match status" value="1"/>
</dbReference>
<dbReference type="InterPro" id="IPR013154">
    <property type="entry name" value="ADH-like_N"/>
</dbReference>